<proteinExistence type="predicted"/>
<dbReference type="Proteomes" id="UP000193719">
    <property type="component" value="Unassembled WGS sequence"/>
</dbReference>
<comment type="caution">
    <text evidence="2">The sequence shown here is derived from an EMBL/GenBank/DDBJ whole genome shotgun (WGS) entry which is preliminary data.</text>
</comment>
<feature type="coiled-coil region" evidence="1">
    <location>
        <begin position="83"/>
        <end position="110"/>
    </location>
</feature>
<keyword evidence="1" id="KW-0175">Coiled coil</keyword>
<sequence>MKYFVLKSRDLRATFEENENDIINNHLKIIEQLSKSSDITLSLELIETINKILKVYSIYEDGSHTSFIEKIKTFRNDIIYNIYNQVKDMLDQLKEKLVLAKNQNNEVELKNSVYIMKRVLIQLSERVIEPGEIITIHNSLITWLMNNFKLFVETLGYTINLALIINLTLTNLYNKNDLEKIENFFINFLANETKQENEEVDFISYWIIEKILKKNKNVNELVQHIYSLLEPNF</sequence>
<reference evidence="2 3" key="1">
    <citation type="submission" date="2016-08" db="EMBL/GenBank/DDBJ databases">
        <title>Genomes of anaerobic fungi encode conserved fungal cellulosomes for biomass hydrolysis.</title>
        <authorList>
            <consortium name="DOE Joint Genome Institute"/>
            <person name="Haitjema C.H."/>
            <person name="Gilmore S.P."/>
            <person name="Henske J.K."/>
            <person name="Solomon K.V."/>
            <person name="De Groot R."/>
            <person name="Kuo A."/>
            <person name="Mondo S.J."/>
            <person name="Salamov A.A."/>
            <person name="Labutti K."/>
            <person name="Zhao Z."/>
            <person name="Chiniquy J."/>
            <person name="Barry K."/>
            <person name="Brewer H.M."/>
            <person name="Purvine S.O."/>
            <person name="Wright A.T."/>
            <person name="Boxma B."/>
            <person name="Van Alen T."/>
            <person name="Hackstein J.H."/>
            <person name="Baker S.E."/>
            <person name="Grigoriev I.V."/>
            <person name="O'Malley M.A."/>
        </authorList>
    </citation>
    <scope>NUCLEOTIDE SEQUENCE [LARGE SCALE GENOMIC DNA]</scope>
    <source>
        <strain evidence="3">finn</strain>
    </source>
</reference>
<evidence type="ECO:0000256" key="1">
    <source>
        <dbReference type="SAM" id="Coils"/>
    </source>
</evidence>
<name>A0A1Y1V701_9FUNG</name>
<evidence type="ECO:0000313" key="3">
    <source>
        <dbReference type="Proteomes" id="UP000193719"/>
    </source>
</evidence>
<reference evidence="2 3" key="2">
    <citation type="submission" date="2016-08" db="EMBL/GenBank/DDBJ databases">
        <title>Pervasive Adenine N6-methylation of Active Genes in Fungi.</title>
        <authorList>
            <consortium name="DOE Joint Genome Institute"/>
            <person name="Mondo S.J."/>
            <person name="Dannebaum R.O."/>
            <person name="Kuo R.C."/>
            <person name="Labutti K."/>
            <person name="Haridas S."/>
            <person name="Kuo A."/>
            <person name="Salamov A."/>
            <person name="Ahrendt S.R."/>
            <person name="Lipzen A."/>
            <person name="Sullivan W."/>
            <person name="Andreopoulos W.B."/>
            <person name="Clum A."/>
            <person name="Lindquist E."/>
            <person name="Daum C."/>
            <person name="Ramamoorthy G.K."/>
            <person name="Gryganskyi A."/>
            <person name="Culley D."/>
            <person name="Magnuson J.K."/>
            <person name="James T.Y."/>
            <person name="O'Malley M.A."/>
            <person name="Stajich J.E."/>
            <person name="Spatafora J.W."/>
            <person name="Visel A."/>
            <person name="Grigoriev I.V."/>
        </authorList>
    </citation>
    <scope>NUCLEOTIDE SEQUENCE [LARGE SCALE GENOMIC DNA]</scope>
    <source>
        <strain evidence="3">finn</strain>
    </source>
</reference>
<dbReference type="STRING" id="1754191.A0A1Y1V701"/>
<dbReference type="EMBL" id="MCFH01000026">
    <property type="protein sequence ID" value="ORX48625.1"/>
    <property type="molecule type" value="Genomic_DNA"/>
</dbReference>
<evidence type="ECO:0000313" key="2">
    <source>
        <dbReference type="EMBL" id="ORX48625.1"/>
    </source>
</evidence>
<accession>A0A1Y1V701</accession>
<organism evidence="2 3">
    <name type="scientific">Piromyces finnis</name>
    <dbReference type="NCBI Taxonomy" id="1754191"/>
    <lineage>
        <taxon>Eukaryota</taxon>
        <taxon>Fungi</taxon>
        <taxon>Fungi incertae sedis</taxon>
        <taxon>Chytridiomycota</taxon>
        <taxon>Chytridiomycota incertae sedis</taxon>
        <taxon>Neocallimastigomycetes</taxon>
        <taxon>Neocallimastigales</taxon>
        <taxon>Neocallimastigaceae</taxon>
        <taxon>Piromyces</taxon>
    </lineage>
</organism>
<dbReference type="AlphaFoldDB" id="A0A1Y1V701"/>
<protein>
    <submittedName>
        <fullName evidence="2">Uncharacterized protein</fullName>
    </submittedName>
</protein>
<keyword evidence="3" id="KW-1185">Reference proteome</keyword>
<gene>
    <name evidence="2" type="ORF">BCR36DRAFT_72108</name>
</gene>